<evidence type="ECO:0000256" key="10">
    <source>
        <dbReference type="SAM" id="SignalP"/>
    </source>
</evidence>
<comment type="caution">
    <text evidence="12">The sequence shown here is derived from an EMBL/GenBank/DDBJ whole genome shotgun (WGS) entry which is preliminary data.</text>
</comment>
<evidence type="ECO:0000256" key="8">
    <source>
        <dbReference type="ARBA" id="ARBA00023295"/>
    </source>
</evidence>
<dbReference type="GO" id="GO:0016985">
    <property type="term" value="F:mannan endo-1,4-beta-mannosidase activity"/>
    <property type="evidence" value="ECO:0007669"/>
    <property type="project" value="UniProtKB-EC"/>
</dbReference>
<evidence type="ECO:0000256" key="9">
    <source>
        <dbReference type="SAM" id="MobiDB-lite"/>
    </source>
</evidence>
<dbReference type="AlphaFoldDB" id="A0ABD3IHP6"/>
<feature type="domain" description="Glycoside hydrolase family 5" evidence="11">
    <location>
        <begin position="22"/>
        <end position="329"/>
    </location>
</feature>
<evidence type="ECO:0000256" key="1">
    <source>
        <dbReference type="ARBA" id="ARBA00001678"/>
    </source>
</evidence>
<sequence length="345" mass="38106">MSLKFVVLSLAALLIRVNCGVVGTDGKRFVADQKPLCLIGFDAVWMMHMASDPSSQDKVVSAFQEATKSGMNIARTRAFSISADRALQTSPGVYNEDMLKGLDFLISEAGKNGVYLILSLVNNWKVYGAKKQYSNGQTIKNDNEFFTSSVTKGYYKDHVKAVLTRKNTRTGVAYKDDPTIFARELVNEHRCESEPSGETFERDSKEGLDGQSKHRSNPGGVLLGVDFISNNQVPPVDFAKMHVDPEYWLPKASEADQTAFVDKWVQAHIQDSNTILNMPIILGEFGKLSKSAGYSVAKRDSYFGMLYDAIYASSSNRGSCAGGLFWWVFAQGMDSLSDGYEVILD</sequence>
<evidence type="ECO:0000259" key="11">
    <source>
        <dbReference type="Pfam" id="PF26410"/>
    </source>
</evidence>
<reference evidence="12 13" key="1">
    <citation type="submission" date="2024-11" db="EMBL/GenBank/DDBJ databases">
        <title>Chromosome-level genome assembly of Eucalyptus globulus Labill. provides insights into its genome evolution.</title>
        <authorList>
            <person name="Li X."/>
        </authorList>
    </citation>
    <scope>NUCLEOTIDE SEQUENCE [LARGE SCALE GENOMIC DNA]</scope>
    <source>
        <strain evidence="12">CL2024</strain>
        <tissue evidence="12">Fresh tender leaves</tissue>
    </source>
</reference>
<feature type="compositionally biased region" description="Basic and acidic residues" evidence="9">
    <location>
        <begin position="188"/>
        <end position="212"/>
    </location>
</feature>
<name>A0ABD3IHP6_EUCGL</name>
<dbReference type="Pfam" id="PF26410">
    <property type="entry name" value="GH5_mannosidase"/>
    <property type="match status" value="1"/>
</dbReference>
<protein>
    <recommendedName>
        <fullName evidence="4">mannan endo-1,4-beta-mannosidase</fullName>
        <ecNumber evidence="4">3.2.1.78</ecNumber>
    </recommendedName>
</protein>
<comment type="subcellular location">
    <subcellularLocation>
        <location evidence="2">Secreted</location>
    </subcellularLocation>
</comment>
<feature type="signal peptide" evidence="10">
    <location>
        <begin position="1"/>
        <end position="19"/>
    </location>
</feature>
<gene>
    <name evidence="12" type="ORF">ACJRO7_006426</name>
</gene>
<dbReference type="PANTHER" id="PTHR31451:SF39">
    <property type="entry name" value="MANNAN ENDO-1,4-BETA-MANNOSIDASE 1"/>
    <property type="match status" value="1"/>
</dbReference>
<organism evidence="12 13">
    <name type="scientific">Eucalyptus globulus</name>
    <name type="common">Tasmanian blue gum</name>
    <dbReference type="NCBI Taxonomy" id="34317"/>
    <lineage>
        <taxon>Eukaryota</taxon>
        <taxon>Viridiplantae</taxon>
        <taxon>Streptophyta</taxon>
        <taxon>Embryophyta</taxon>
        <taxon>Tracheophyta</taxon>
        <taxon>Spermatophyta</taxon>
        <taxon>Magnoliopsida</taxon>
        <taxon>eudicotyledons</taxon>
        <taxon>Gunneridae</taxon>
        <taxon>Pentapetalae</taxon>
        <taxon>rosids</taxon>
        <taxon>malvids</taxon>
        <taxon>Myrtales</taxon>
        <taxon>Myrtaceae</taxon>
        <taxon>Myrtoideae</taxon>
        <taxon>Eucalypteae</taxon>
        <taxon>Eucalyptus</taxon>
    </lineage>
</organism>
<evidence type="ECO:0000256" key="6">
    <source>
        <dbReference type="ARBA" id="ARBA00022729"/>
    </source>
</evidence>
<dbReference type="GO" id="GO:0005576">
    <property type="term" value="C:extracellular region"/>
    <property type="evidence" value="ECO:0007669"/>
    <property type="project" value="UniProtKB-SubCell"/>
</dbReference>
<feature type="region of interest" description="Disordered" evidence="9">
    <location>
        <begin position="188"/>
        <end position="217"/>
    </location>
</feature>
<dbReference type="EMBL" id="JBJKBG010000011">
    <property type="protein sequence ID" value="KAL3714502.1"/>
    <property type="molecule type" value="Genomic_DNA"/>
</dbReference>
<dbReference type="PANTHER" id="PTHR31451">
    <property type="match status" value="1"/>
</dbReference>
<dbReference type="EC" id="3.2.1.78" evidence="4"/>
<evidence type="ECO:0000256" key="2">
    <source>
        <dbReference type="ARBA" id="ARBA00004613"/>
    </source>
</evidence>
<dbReference type="Proteomes" id="UP001634007">
    <property type="component" value="Unassembled WGS sequence"/>
</dbReference>
<dbReference type="InterPro" id="IPR001547">
    <property type="entry name" value="Glyco_hydro_5"/>
</dbReference>
<accession>A0ABD3IHP6</accession>
<keyword evidence="13" id="KW-1185">Reference proteome</keyword>
<dbReference type="Gene3D" id="3.20.20.80">
    <property type="entry name" value="Glycosidases"/>
    <property type="match status" value="1"/>
</dbReference>
<evidence type="ECO:0000256" key="4">
    <source>
        <dbReference type="ARBA" id="ARBA00012706"/>
    </source>
</evidence>
<proteinExistence type="inferred from homology"/>
<comment type="similarity">
    <text evidence="3">Belongs to the glycosyl hydrolase 5 (cellulase A) family.</text>
</comment>
<keyword evidence="7" id="KW-0378">Hydrolase</keyword>
<evidence type="ECO:0000256" key="3">
    <source>
        <dbReference type="ARBA" id="ARBA00005641"/>
    </source>
</evidence>
<comment type="catalytic activity">
    <reaction evidence="1">
        <text>Random hydrolysis of (1-&gt;4)-beta-D-mannosidic linkages in mannans, galactomannans and glucomannans.</text>
        <dbReference type="EC" id="3.2.1.78"/>
    </reaction>
</comment>
<evidence type="ECO:0000256" key="5">
    <source>
        <dbReference type="ARBA" id="ARBA00022525"/>
    </source>
</evidence>
<evidence type="ECO:0000313" key="13">
    <source>
        <dbReference type="Proteomes" id="UP001634007"/>
    </source>
</evidence>
<dbReference type="InterPro" id="IPR045053">
    <property type="entry name" value="MAN-like"/>
</dbReference>
<evidence type="ECO:0000313" key="12">
    <source>
        <dbReference type="EMBL" id="KAL3714502.1"/>
    </source>
</evidence>
<dbReference type="SUPFAM" id="SSF51445">
    <property type="entry name" value="(Trans)glycosidases"/>
    <property type="match status" value="1"/>
</dbReference>
<feature type="chain" id="PRO_5044876947" description="mannan endo-1,4-beta-mannosidase" evidence="10">
    <location>
        <begin position="20"/>
        <end position="345"/>
    </location>
</feature>
<keyword evidence="6 10" id="KW-0732">Signal</keyword>
<keyword evidence="5" id="KW-0964">Secreted</keyword>
<keyword evidence="8" id="KW-0326">Glycosidase</keyword>
<evidence type="ECO:0000256" key="7">
    <source>
        <dbReference type="ARBA" id="ARBA00022801"/>
    </source>
</evidence>
<dbReference type="InterPro" id="IPR017853">
    <property type="entry name" value="GH"/>
</dbReference>